<evidence type="ECO:0000256" key="1">
    <source>
        <dbReference type="SAM" id="SignalP"/>
    </source>
</evidence>
<proteinExistence type="predicted"/>
<protein>
    <recommendedName>
        <fullName evidence="2">DUF3857 domain-containing protein</fullName>
    </recommendedName>
</protein>
<dbReference type="OrthoDB" id="1153981at2"/>
<evidence type="ECO:0000259" key="2">
    <source>
        <dbReference type="Pfam" id="PF12969"/>
    </source>
</evidence>
<keyword evidence="1" id="KW-0732">Signal</keyword>
<feature type="signal peptide" evidence="1">
    <location>
        <begin position="1"/>
        <end position="21"/>
    </location>
</feature>
<dbReference type="EMBL" id="QLST01000016">
    <property type="protein sequence ID" value="RBA27563.1"/>
    <property type="molecule type" value="Genomic_DNA"/>
</dbReference>
<evidence type="ECO:0000313" key="4">
    <source>
        <dbReference type="Proteomes" id="UP000253319"/>
    </source>
</evidence>
<dbReference type="RefSeq" id="WP_113989763.1">
    <property type="nucleotide sequence ID" value="NZ_QLST01000016.1"/>
</dbReference>
<dbReference type="Gene3D" id="2.60.40.3140">
    <property type="match status" value="1"/>
</dbReference>
<feature type="domain" description="DUF3857" evidence="2">
    <location>
        <begin position="74"/>
        <end position="222"/>
    </location>
</feature>
<feature type="chain" id="PRO_5016834352" description="DUF3857 domain-containing protein" evidence="1">
    <location>
        <begin position="22"/>
        <end position="654"/>
    </location>
</feature>
<gene>
    <name evidence="3" type="ORF">DPN68_11335</name>
</gene>
<dbReference type="AlphaFoldDB" id="A0A365NZQ3"/>
<dbReference type="Gene3D" id="2.60.120.1130">
    <property type="match status" value="1"/>
</dbReference>
<organism evidence="3 4">
    <name type="scientific">Flavobacterium tibetense</name>
    <dbReference type="NCBI Taxonomy" id="2233533"/>
    <lineage>
        <taxon>Bacteria</taxon>
        <taxon>Pseudomonadati</taxon>
        <taxon>Bacteroidota</taxon>
        <taxon>Flavobacteriia</taxon>
        <taxon>Flavobacteriales</taxon>
        <taxon>Flavobacteriaceae</taxon>
        <taxon>Flavobacterium</taxon>
    </lineage>
</organism>
<dbReference type="Pfam" id="PF12969">
    <property type="entry name" value="DUF3857"/>
    <property type="match status" value="1"/>
</dbReference>
<sequence>MVIKKISFVITLLFISNLVCAQEYSFKNYTWSEKPEALEIPEQFKSENEIILSKKNKIEIIVDKNGAKQYYLLHDRIFINSDDAIEKNNKIYLPMGQNVNVIKNEARVILKNGKIITLNKKDIKEEIDEERNLKFNYFAVNGLEKGAIIEKVFILEEFPTLNGKTFRMQSDIPIVQANFELIYPKHLVFKTKVYNGLSEPVFDTETSETSTKLTINEKNIEALPDDEKYSNWRSKIKYLSYKLDQNLYSGAKNLYNFKEFSSNIYERFYTTLDKKDTKTVADFCKSIAKNNNLQEQLWNIEDKIKKSITYNRYYDSKETITDIIKSKQASQGDILRLYIAVLNQFNIESQIVFASDRFDTPFDIEFESYENLDEILLYFPSINKFLTPTEIEYRIPLIPANLANNHGLFIKSKEFAGIKMGIGEKGFITIPGVELTHDTMEITVDFTKDLENPIITTNLTYGGYSGLNFQPMKDFISEEQYKDILKSIAQNYTGEKQPTTIKSKNDGLENIGKKPFHLDLTFEGSDLIQKAGNTYLFSIGKTIGSQMELYQEHKRKLPVEIDYPHSYYRKIIIKLPENIVVKNLENFNMDYKTEINGKTEAGFVSSYKQNKNEIIIENNEFYNIINYPLEHFDSYKDVINAAADFNKITLVLNK</sequence>
<keyword evidence="4" id="KW-1185">Reference proteome</keyword>
<dbReference type="InterPro" id="IPR024618">
    <property type="entry name" value="DUF3857"/>
</dbReference>
<dbReference type="Proteomes" id="UP000253319">
    <property type="component" value="Unassembled WGS sequence"/>
</dbReference>
<accession>A0A365NZQ3</accession>
<reference evidence="3 4" key="1">
    <citation type="submission" date="2018-06" db="EMBL/GenBank/DDBJ databases">
        <title>Flavobacterium tibetense sp. nov., isolated from a wetland YonghuCo on Tibetan Plateau.</title>
        <authorList>
            <person name="Xing P."/>
            <person name="Phurbu D."/>
            <person name="Lu H."/>
        </authorList>
    </citation>
    <scope>NUCLEOTIDE SEQUENCE [LARGE SCALE GENOMIC DNA]</scope>
    <source>
        <strain evidence="3 4">YH5</strain>
    </source>
</reference>
<name>A0A365NZQ3_9FLAO</name>
<evidence type="ECO:0000313" key="3">
    <source>
        <dbReference type="EMBL" id="RBA27563.1"/>
    </source>
</evidence>
<comment type="caution">
    <text evidence="3">The sequence shown here is derived from an EMBL/GenBank/DDBJ whole genome shotgun (WGS) entry which is preliminary data.</text>
</comment>